<feature type="compositionally biased region" description="Low complexity" evidence="1">
    <location>
        <begin position="167"/>
        <end position="182"/>
    </location>
</feature>
<organism evidence="2 3">
    <name type="scientific">Platanthera guangdongensis</name>
    <dbReference type="NCBI Taxonomy" id="2320717"/>
    <lineage>
        <taxon>Eukaryota</taxon>
        <taxon>Viridiplantae</taxon>
        <taxon>Streptophyta</taxon>
        <taxon>Embryophyta</taxon>
        <taxon>Tracheophyta</taxon>
        <taxon>Spermatophyta</taxon>
        <taxon>Magnoliopsida</taxon>
        <taxon>Liliopsida</taxon>
        <taxon>Asparagales</taxon>
        <taxon>Orchidaceae</taxon>
        <taxon>Orchidoideae</taxon>
        <taxon>Orchideae</taxon>
        <taxon>Orchidinae</taxon>
        <taxon>Platanthera</taxon>
    </lineage>
</organism>
<dbReference type="SUPFAM" id="SSF52833">
    <property type="entry name" value="Thioredoxin-like"/>
    <property type="match status" value="1"/>
</dbReference>
<dbReference type="Proteomes" id="UP001412067">
    <property type="component" value="Unassembled WGS sequence"/>
</dbReference>
<reference evidence="2 3" key="1">
    <citation type="journal article" date="2022" name="Nat. Plants">
        <title>Genomes of leafy and leafless Platanthera orchids illuminate the evolution of mycoheterotrophy.</title>
        <authorList>
            <person name="Li M.H."/>
            <person name="Liu K.W."/>
            <person name="Li Z."/>
            <person name="Lu H.C."/>
            <person name="Ye Q.L."/>
            <person name="Zhang D."/>
            <person name="Wang J.Y."/>
            <person name="Li Y.F."/>
            <person name="Zhong Z.M."/>
            <person name="Liu X."/>
            <person name="Yu X."/>
            <person name="Liu D.K."/>
            <person name="Tu X.D."/>
            <person name="Liu B."/>
            <person name="Hao Y."/>
            <person name="Liao X.Y."/>
            <person name="Jiang Y.T."/>
            <person name="Sun W.H."/>
            <person name="Chen J."/>
            <person name="Chen Y.Q."/>
            <person name="Ai Y."/>
            <person name="Zhai J.W."/>
            <person name="Wu S.S."/>
            <person name="Zhou Z."/>
            <person name="Hsiao Y.Y."/>
            <person name="Wu W.L."/>
            <person name="Chen Y.Y."/>
            <person name="Lin Y.F."/>
            <person name="Hsu J.L."/>
            <person name="Li C.Y."/>
            <person name="Wang Z.W."/>
            <person name="Zhao X."/>
            <person name="Zhong W.Y."/>
            <person name="Ma X.K."/>
            <person name="Ma L."/>
            <person name="Huang J."/>
            <person name="Chen G.Z."/>
            <person name="Huang M.Z."/>
            <person name="Huang L."/>
            <person name="Peng D.H."/>
            <person name="Luo Y.B."/>
            <person name="Zou S.Q."/>
            <person name="Chen S.P."/>
            <person name="Lan S."/>
            <person name="Tsai W.C."/>
            <person name="Van de Peer Y."/>
            <person name="Liu Z.J."/>
        </authorList>
    </citation>
    <scope>NUCLEOTIDE SEQUENCE [LARGE SCALE GENOMIC DNA]</scope>
    <source>
        <strain evidence="2">Lor288</strain>
    </source>
</reference>
<accession>A0ABR2M8K2</accession>
<sequence length="392" mass="43938">MGCFSSKLHGSRDLRYYFSGSPKSISDFDDGDLPNHIVSLTSSTYGVLNLDPPENLEQLSSTTMVSRRFSPSIIIPRSRNLSFNDRSPEIINWTLEEDFEDAGKIPCSPKKKPSIRPLALFTPSPKFRGKFFGKENSCPRYTTAFTDPNRVLKPLIFSERMQLKTPKSSSKSNKSSSRRSLSPMFDPELVSFFERELHEESEQTKQILLTTTTNLKEEEVRDFLRSFEKKCPRGGEKVAVLYTTTLRGIRKTFDECNMVRSVIGSYDVCVIERDISMDLGFREEMRMLIGSKDARPPILFAKGRMVGGAEEVMRLEEEGKLGLLLEGIPKAVRCCEDCGGMSFVMCKVCNGSCKVLVQGEKKMTKCGECNENGLVHCASCSKLANGLPSILT</sequence>
<evidence type="ECO:0008006" key="4">
    <source>
        <dbReference type="Google" id="ProtNLM"/>
    </source>
</evidence>
<dbReference type="PANTHER" id="PTHR45669:SF12">
    <property type="entry name" value="EMB|CAB85507.1"/>
    <property type="match status" value="1"/>
</dbReference>
<dbReference type="InterPro" id="IPR036249">
    <property type="entry name" value="Thioredoxin-like_sf"/>
</dbReference>
<comment type="caution">
    <text evidence="2">The sequence shown here is derived from an EMBL/GenBank/DDBJ whole genome shotgun (WGS) entry which is preliminary data.</text>
</comment>
<gene>
    <name evidence="2" type="ORF">KSP40_PGU008307</name>
</gene>
<keyword evidence="3" id="KW-1185">Reference proteome</keyword>
<name>A0ABR2M8K2_9ASPA</name>
<dbReference type="CDD" id="cd03031">
    <property type="entry name" value="GRX_GRX_like"/>
    <property type="match status" value="1"/>
</dbReference>
<protein>
    <recommendedName>
        <fullName evidence="4">Glutaredoxin domain-containing protein</fullName>
    </recommendedName>
</protein>
<evidence type="ECO:0000256" key="1">
    <source>
        <dbReference type="SAM" id="MobiDB-lite"/>
    </source>
</evidence>
<dbReference type="EMBL" id="JBBWWR010000010">
    <property type="protein sequence ID" value="KAK8960378.1"/>
    <property type="molecule type" value="Genomic_DNA"/>
</dbReference>
<evidence type="ECO:0000313" key="2">
    <source>
        <dbReference type="EMBL" id="KAK8960378.1"/>
    </source>
</evidence>
<dbReference type="Gene3D" id="3.40.30.10">
    <property type="entry name" value="Glutaredoxin"/>
    <property type="match status" value="1"/>
</dbReference>
<dbReference type="Pfam" id="PF23733">
    <property type="entry name" value="GRXCR1-2_C"/>
    <property type="match status" value="1"/>
</dbReference>
<proteinExistence type="predicted"/>
<dbReference type="PANTHER" id="PTHR45669">
    <property type="entry name" value="GLUTAREDOXIN DOMAIN-CONTAINING CYSTEINE-RICH PROTEIN CG12206-RELATED"/>
    <property type="match status" value="1"/>
</dbReference>
<evidence type="ECO:0000313" key="3">
    <source>
        <dbReference type="Proteomes" id="UP001412067"/>
    </source>
</evidence>
<dbReference type="PROSITE" id="PS51354">
    <property type="entry name" value="GLUTAREDOXIN_2"/>
    <property type="match status" value="1"/>
</dbReference>
<feature type="region of interest" description="Disordered" evidence="1">
    <location>
        <begin position="162"/>
        <end position="182"/>
    </location>
</feature>